<comment type="caution">
    <text evidence="4">The sequence shown here is derived from an EMBL/GenBank/DDBJ whole genome shotgun (WGS) entry which is preliminary data.</text>
</comment>
<dbReference type="PROSITE" id="PS51819">
    <property type="entry name" value="VOC"/>
    <property type="match status" value="1"/>
</dbReference>
<keyword evidence="2" id="KW-0479">Metal-binding</keyword>
<dbReference type="PANTHER" id="PTHR43048:SF3">
    <property type="entry name" value="METHYLMALONYL-COA EPIMERASE, MITOCHONDRIAL"/>
    <property type="match status" value="1"/>
</dbReference>
<dbReference type="GO" id="GO:0004493">
    <property type="term" value="F:methylmalonyl-CoA epimerase activity"/>
    <property type="evidence" value="ECO:0007669"/>
    <property type="project" value="UniProtKB-EC"/>
</dbReference>
<dbReference type="AlphaFoldDB" id="A0ABD5UW74"/>
<dbReference type="RefSeq" id="WP_379745312.1">
    <property type="nucleotide sequence ID" value="NZ_JBHSVN010000001.1"/>
</dbReference>
<dbReference type="InterPro" id="IPR017515">
    <property type="entry name" value="MeMalonyl-CoA_epimerase"/>
</dbReference>
<comment type="similarity">
    <text evidence="1">Belongs to the methylmalonyl-CoA epimerase family.</text>
</comment>
<evidence type="ECO:0000259" key="3">
    <source>
        <dbReference type="PROSITE" id="PS51819"/>
    </source>
</evidence>
<dbReference type="GO" id="GO:0046872">
    <property type="term" value="F:metal ion binding"/>
    <property type="evidence" value="ECO:0007669"/>
    <property type="project" value="UniProtKB-KW"/>
</dbReference>
<reference evidence="4 5" key="1">
    <citation type="journal article" date="2019" name="Int. J. Syst. Evol. Microbiol.">
        <title>The Global Catalogue of Microorganisms (GCM) 10K type strain sequencing project: providing services to taxonomists for standard genome sequencing and annotation.</title>
        <authorList>
            <consortium name="The Broad Institute Genomics Platform"/>
            <consortium name="The Broad Institute Genome Sequencing Center for Infectious Disease"/>
            <person name="Wu L."/>
            <person name="Ma J."/>
        </authorList>
    </citation>
    <scope>NUCLEOTIDE SEQUENCE [LARGE SCALE GENOMIC DNA]</scope>
    <source>
        <strain evidence="4 5">SKJ47</strain>
    </source>
</reference>
<proteinExistence type="inferred from homology"/>
<sequence length="132" mass="14119">MEFDHVGIATRDAGALADLFDDLFVAPIAHEERFDGMRVVFLELSGGGYLELLEPGDGGPVADFLDRSGPGIHHVALGTEDVAAALDRARSLGVELIDEEPRPGAWGHDVAFLHPRSTGGVLVEFVERTDGQ</sequence>
<organism evidence="4 5">
    <name type="scientific">Halopenitus salinus</name>
    <dbReference type="NCBI Taxonomy" id="1198295"/>
    <lineage>
        <taxon>Archaea</taxon>
        <taxon>Methanobacteriati</taxon>
        <taxon>Methanobacteriota</taxon>
        <taxon>Stenosarchaea group</taxon>
        <taxon>Halobacteria</taxon>
        <taxon>Halobacteriales</taxon>
        <taxon>Haloferacaceae</taxon>
        <taxon>Halopenitus</taxon>
    </lineage>
</organism>
<name>A0ABD5UW74_9EURY</name>
<dbReference type="Gene3D" id="3.10.180.10">
    <property type="entry name" value="2,3-Dihydroxybiphenyl 1,2-Dioxygenase, domain 1"/>
    <property type="match status" value="1"/>
</dbReference>
<keyword evidence="4" id="KW-0413">Isomerase</keyword>
<evidence type="ECO:0000256" key="1">
    <source>
        <dbReference type="ARBA" id="ARBA00009308"/>
    </source>
</evidence>
<dbReference type="CDD" id="cd07249">
    <property type="entry name" value="MMCE"/>
    <property type="match status" value="1"/>
</dbReference>
<gene>
    <name evidence="4" type="primary">mce</name>
    <name evidence="4" type="ORF">ACFQE9_12875</name>
</gene>
<dbReference type="SUPFAM" id="SSF54593">
    <property type="entry name" value="Glyoxalase/Bleomycin resistance protein/Dihydroxybiphenyl dioxygenase"/>
    <property type="match status" value="1"/>
</dbReference>
<evidence type="ECO:0000313" key="5">
    <source>
        <dbReference type="Proteomes" id="UP001596296"/>
    </source>
</evidence>
<dbReference type="InterPro" id="IPR051785">
    <property type="entry name" value="MMCE/EMCE_epimerase"/>
</dbReference>
<protein>
    <submittedName>
        <fullName evidence="4">Methylmalonyl-CoA epimerase</fullName>
        <ecNumber evidence="4">5.1.99.1</ecNumber>
    </submittedName>
</protein>
<feature type="domain" description="VOC" evidence="3">
    <location>
        <begin position="2"/>
        <end position="128"/>
    </location>
</feature>
<evidence type="ECO:0000256" key="2">
    <source>
        <dbReference type="ARBA" id="ARBA00022723"/>
    </source>
</evidence>
<evidence type="ECO:0000313" key="4">
    <source>
        <dbReference type="EMBL" id="MFC6893491.1"/>
    </source>
</evidence>
<keyword evidence="5" id="KW-1185">Reference proteome</keyword>
<dbReference type="EMBL" id="JBHSXL010000009">
    <property type="protein sequence ID" value="MFC6893491.1"/>
    <property type="molecule type" value="Genomic_DNA"/>
</dbReference>
<dbReference type="InterPro" id="IPR029068">
    <property type="entry name" value="Glyas_Bleomycin-R_OHBP_Dase"/>
</dbReference>
<dbReference type="Proteomes" id="UP001596296">
    <property type="component" value="Unassembled WGS sequence"/>
</dbReference>
<dbReference type="Pfam" id="PF13669">
    <property type="entry name" value="Glyoxalase_4"/>
    <property type="match status" value="1"/>
</dbReference>
<dbReference type="EC" id="5.1.99.1" evidence="4"/>
<dbReference type="PANTHER" id="PTHR43048">
    <property type="entry name" value="METHYLMALONYL-COA EPIMERASE"/>
    <property type="match status" value="1"/>
</dbReference>
<accession>A0ABD5UW74</accession>
<dbReference type="InterPro" id="IPR037523">
    <property type="entry name" value="VOC_core"/>
</dbReference>
<dbReference type="NCBIfam" id="TIGR03081">
    <property type="entry name" value="metmalonyl_epim"/>
    <property type="match status" value="1"/>
</dbReference>